<evidence type="ECO:0000256" key="3">
    <source>
        <dbReference type="PIRSR" id="PIRSR623088-3"/>
    </source>
</evidence>
<dbReference type="Pfam" id="PF00233">
    <property type="entry name" value="PDEase_I"/>
    <property type="match status" value="1"/>
</dbReference>
<dbReference type="AlphaFoldDB" id="A0A087URL8"/>
<dbReference type="GO" id="GO:0046872">
    <property type="term" value="F:metal ion binding"/>
    <property type="evidence" value="ECO:0007669"/>
    <property type="project" value="UniProtKB-KW"/>
</dbReference>
<evidence type="ECO:0000256" key="1">
    <source>
        <dbReference type="ARBA" id="ARBA00022723"/>
    </source>
</evidence>
<dbReference type="GO" id="GO:0004114">
    <property type="term" value="F:3',5'-cyclic-nucleotide phosphodiesterase activity"/>
    <property type="evidence" value="ECO:0007669"/>
    <property type="project" value="InterPro"/>
</dbReference>
<feature type="domain" description="PDEase" evidence="4">
    <location>
        <begin position="1"/>
        <end position="53"/>
    </location>
</feature>
<keyword evidence="2" id="KW-0378">Hydrolase</keyword>
<dbReference type="GO" id="GO:0007165">
    <property type="term" value="P:signal transduction"/>
    <property type="evidence" value="ECO:0007669"/>
    <property type="project" value="InterPro"/>
</dbReference>
<dbReference type="OMA" id="AICIKLY"/>
<feature type="non-terminal residue" evidence="5">
    <location>
        <position position="53"/>
    </location>
</feature>
<dbReference type="InterPro" id="IPR002073">
    <property type="entry name" value="PDEase_catalytic_dom"/>
</dbReference>
<accession>A0A087URL8</accession>
<evidence type="ECO:0000313" key="5">
    <source>
        <dbReference type="EMBL" id="KFM80007.1"/>
    </source>
</evidence>
<dbReference type="Gene3D" id="1.10.1300.10">
    <property type="entry name" value="3'5'-cyclic nucleotide phosphodiesterase, catalytic domain"/>
    <property type="match status" value="1"/>
</dbReference>
<dbReference type="InterPro" id="IPR036971">
    <property type="entry name" value="PDEase_catalytic_dom_sf"/>
</dbReference>
<organism evidence="5 6">
    <name type="scientific">Stegodyphus mimosarum</name>
    <name type="common">African social velvet spider</name>
    <dbReference type="NCBI Taxonomy" id="407821"/>
    <lineage>
        <taxon>Eukaryota</taxon>
        <taxon>Metazoa</taxon>
        <taxon>Ecdysozoa</taxon>
        <taxon>Arthropoda</taxon>
        <taxon>Chelicerata</taxon>
        <taxon>Arachnida</taxon>
        <taxon>Araneae</taxon>
        <taxon>Araneomorphae</taxon>
        <taxon>Entelegynae</taxon>
        <taxon>Eresoidea</taxon>
        <taxon>Eresidae</taxon>
        <taxon>Stegodyphus</taxon>
    </lineage>
</organism>
<evidence type="ECO:0000256" key="2">
    <source>
        <dbReference type="ARBA" id="ARBA00022801"/>
    </source>
</evidence>
<sequence>MLMTLCDIAAITKPWEIQKVVAELVASEFFQQGDIEKEQLKIQPIDMMNREKK</sequence>
<name>A0A087URL8_STEMI</name>
<dbReference type="Proteomes" id="UP000054359">
    <property type="component" value="Unassembled WGS sequence"/>
</dbReference>
<dbReference type="InterPro" id="IPR023088">
    <property type="entry name" value="PDEase"/>
</dbReference>
<dbReference type="STRING" id="407821.A0A087URL8"/>
<keyword evidence="1 3" id="KW-0479">Metal-binding</keyword>
<evidence type="ECO:0000259" key="4">
    <source>
        <dbReference type="PROSITE" id="PS51845"/>
    </source>
</evidence>
<reference evidence="5 6" key="1">
    <citation type="submission" date="2013-11" db="EMBL/GenBank/DDBJ databases">
        <title>Genome sequencing of Stegodyphus mimosarum.</title>
        <authorList>
            <person name="Bechsgaard J."/>
        </authorList>
    </citation>
    <scope>NUCLEOTIDE SEQUENCE [LARGE SCALE GENOMIC DNA]</scope>
</reference>
<dbReference type="PROSITE" id="PS51845">
    <property type="entry name" value="PDEASE_I_2"/>
    <property type="match status" value="1"/>
</dbReference>
<keyword evidence="6" id="KW-1185">Reference proteome</keyword>
<feature type="binding site" evidence="3">
    <location>
        <position position="7"/>
    </location>
    <ligand>
        <name>Zn(2+)</name>
        <dbReference type="ChEBI" id="CHEBI:29105"/>
        <label>1</label>
    </ligand>
</feature>
<dbReference type="PRINTS" id="PR00387">
    <property type="entry name" value="PDIESTERASE1"/>
</dbReference>
<dbReference type="PANTHER" id="PTHR11347">
    <property type="entry name" value="CYCLIC NUCLEOTIDE PHOSPHODIESTERASE"/>
    <property type="match status" value="1"/>
</dbReference>
<protein>
    <submittedName>
        <fullName evidence="5">Dual 3',5'-cyclic-AMP and-GMP phosphodiesterase 11</fullName>
    </submittedName>
</protein>
<dbReference type="OrthoDB" id="6537836at2759"/>
<dbReference type="EMBL" id="KK121219">
    <property type="protein sequence ID" value="KFM80007.1"/>
    <property type="molecule type" value="Genomic_DNA"/>
</dbReference>
<evidence type="ECO:0000313" key="6">
    <source>
        <dbReference type="Proteomes" id="UP000054359"/>
    </source>
</evidence>
<proteinExistence type="predicted"/>
<dbReference type="SUPFAM" id="SSF109604">
    <property type="entry name" value="HD-domain/PDEase-like"/>
    <property type="match status" value="1"/>
</dbReference>
<gene>
    <name evidence="5" type="ORF">X975_19556</name>
</gene>